<reference evidence="3 4" key="1">
    <citation type="submission" date="2023-08" db="EMBL/GenBank/DDBJ databases">
        <title>Microbacterium aquilitoris sp. nov. and Microbacterium gwkjibeachense sp. nov., isolated from beach.</title>
        <authorList>
            <person name="Lee S.D."/>
            <person name="Yang H."/>
            <person name="Kim I."/>
        </authorList>
    </citation>
    <scope>NUCLEOTIDE SEQUENCE [LARGE SCALE GENOMIC DNA]</scope>
    <source>
        <strain evidence="3 4">KSW4-11</strain>
    </source>
</reference>
<proteinExistence type="predicted"/>
<dbReference type="RefSeq" id="WP_311863463.1">
    <property type="nucleotide sequence ID" value="NZ_JAUZVV010000003.1"/>
</dbReference>
<feature type="transmembrane region" description="Helical" evidence="1">
    <location>
        <begin position="12"/>
        <end position="37"/>
    </location>
</feature>
<keyword evidence="1" id="KW-0812">Transmembrane</keyword>
<organism evidence="3 4">
    <name type="scientific">Microbacterium gawkjiense</name>
    <dbReference type="NCBI Taxonomy" id="3067309"/>
    <lineage>
        <taxon>Bacteria</taxon>
        <taxon>Bacillati</taxon>
        <taxon>Actinomycetota</taxon>
        <taxon>Actinomycetes</taxon>
        <taxon>Micrococcales</taxon>
        <taxon>Microbacteriaceae</taxon>
        <taxon>Microbacterium</taxon>
    </lineage>
</organism>
<dbReference type="Pfam" id="PF26526">
    <property type="entry name" value="DUF8175"/>
    <property type="match status" value="1"/>
</dbReference>
<dbReference type="InterPro" id="IPR058488">
    <property type="entry name" value="DUF8175"/>
</dbReference>
<gene>
    <name evidence="3" type="ORF">Q9S71_14965</name>
</gene>
<comment type="caution">
    <text evidence="3">The sequence shown here is derived from an EMBL/GenBank/DDBJ whole genome shotgun (WGS) entry which is preliminary data.</text>
</comment>
<dbReference type="CDD" id="cd12087">
    <property type="entry name" value="TM_EGFR-like"/>
    <property type="match status" value="1"/>
</dbReference>
<dbReference type="Proteomes" id="UP001251849">
    <property type="component" value="Unassembled WGS sequence"/>
</dbReference>
<keyword evidence="4" id="KW-1185">Reference proteome</keyword>
<evidence type="ECO:0000256" key="1">
    <source>
        <dbReference type="SAM" id="Phobius"/>
    </source>
</evidence>
<keyword evidence="1" id="KW-1133">Transmembrane helix</keyword>
<keyword evidence="1" id="KW-0472">Membrane</keyword>
<evidence type="ECO:0000259" key="2">
    <source>
        <dbReference type="Pfam" id="PF26526"/>
    </source>
</evidence>
<accession>A0ABU3GE93</accession>
<sequence>MSTDTPRPFRSRGFIVAAAVVGLIAVIAVVALIAGLFNGDDDATPPTPTSTPAESTESVAEGAASVCGLPGYSDSGAIDSPPETEWELVGTVAAPTDPDGAGPGKLESNGFRSCYAHTPEGALFAAIGYVAVASDTRNTNRLYELLADGEVKDQLEATPAPAEAGADRLQVAGFKINSYNAEEAVIDIAWSVTSQGGALVSLPTVLKWQDGDWKVEIGTQGPAFAPSPLENLGGYIPWAGV</sequence>
<dbReference type="EMBL" id="JAUZVV010000003">
    <property type="protein sequence ID" value="MDT3318127.1"/>
    <property type="molecule type" value="Genomic_DNA"/>
</dbReference>
<evidence type="ECO:0000313" key="3">
    <source>
        <dbReference type="EMBL" id="MDT3318127.1"/>
    </source>
</evidence>
<feature type="domain" description="DUF8175" evidence="2">
    <location>
        <begin position="49"/>
        <end position="237"/>
    </location>
</feature>
<evidence type="ECO:0000313" key="4">
    <source>
        <dbReference type="Proteomes" id="UP001251849"/>
    </source>
</evidence>
<name>A0ABU3GE93_9MICO</name>
<protein>
    <recommendedName>
        <fullName evidence="2">DUF8175 domain-containing protein</fullName>
    </recommendedName>
</protein>